<name>A0A1B9F334_9BACT</name>
<keyword evidence="1" id="KW-0456">Lyase</keyword>
<dbReference type="InterPro" id="IPR049539">
    <property type="entry name" value="SPL"/>
</dbReference>
<dbReference type="GO" id="GO:0051539">
    <property type="term" value="F:4 iron, 4 sulfur cluster binding"/>
    <property type="evidence" value="ECO:0007669"/>
    <property type="project" value="TreeGrafter"/>
</dbReference>
<dbReference type="GO" id="GO:1904047">
    <property type="term" value="F:S-adenosyl-L-methionine binding"/>
    <property type="evidence" value="ECO:0007669"/>
    <property type="project" value="TreeGrafter"/>
</dbReference>
<dbReference type="GO" id="GO:0003913">
    <property type="term" value="F:DNA photolyase activity"/>
    <property type="evidence" value="ECO:0007669"/>
    <property type="project" value="TreeGrafter"/>
</dbReference>
<sequence length="295" mass="32881">MIVIICALYKEAAPLVKALGLRSSENWGRFKVYASDDILLGVTGVGSLASAIFTSKLLERLDGTVDFLINVGSCGVTPIGQERFAIGDLILCHTVSGIMGKRTFHPDIFFQHPFQEGSLISSIQPVAKGGESPFKFHDLVDMEAYGMLSASEYFLPPSRTHVLKVVLDALSPSSVTGDQLTRLIEDRVRELFVFLENIRCVLSKMPFQKNLGEEIKGPFTSIIHKAEELGFSKTMISQLKGLLRYGQLNDTAKRYIIETFEAESIESLRSKRLQKRLLRELKDRLQTIPIILSSN</sequence>
<dbReference type="STRING" id="1156395.DBT_2220"/>
<dbReference type="SUPFAM" id="SSF53167">
    <property type="entry name" value="Purine and uridine phosphorylases"/>
    <property type="match status" value="1"/>
</dbReference>
<dbReference type="EMBL" id="MAGO01000013">
    <property type="protein sequence ID" value="OCC14347.1"/>
    <property type="molecule type" value="Genomic_DNA"/>
</dbReference>
<proteinExistence type="predicted"/>
<comment type="caution">
    <text evidence="1">The sequence shown here is derived from an EMBL/GenBank/DDBJ whole genome shotgun (WGS) entry which is preliminary data.</text>
</comment>
<accession>A0A1B9F334</accession>
<dbReference type="GO" id="GO:0042601">
    <property type="term" value="C:endospore-forming forespore"/>
    <property type="evidence" value="ECO:0007669"/>
    <property type="project" value="TreeGrafter"/>
</dbReference>
<dbReference type="Proteomes" id="UP000093080">
    <property type="component" value="Unassembled WGS sequence"/>
</dbReference>
<dbReference type="Gene3D" id="3.40.50.1580">
    <property type="entry name" value="Nucleoside phosphorylase domain"/>
    <property type="match status" value="1"/>
</dbReference>
<reference evidence="1 2" key="1">
    <citation type="submission" date="2016-06" db="EMBL/GenBank/DDBJ databases">
        <title>Respiratory ammonification of nitrate coupled to the oxidation of elemental sulfur in deep-sea autotrophic thermophilic bacteria.</title>
        <authorList>
            <person name="Slobodkina G.B."/>
            <person name="Mardanov A.V."/>
            <person name="Ravin N.V."/>
            <person name="Frolova A.A."/>
            <person name="Viryasiv M.B."/>
            <person name="Chernyh N.A."/>
            <person name="Bonch-Osmolovskaya E.A."/>
            <person name="Slobodkin A.I."/>
        </authorList>
    </citation>
    <scope>NUCLEOTIDE SEQUENCE [LARGE SCALE GENOMIC DNA]</scope>
    <source>
        <strain evidence="1 2">S69</strain>
    </source>
</reference>
<dbReference type="RefSeq" id="WP_067620271.1">
    <property type="nucleotide sequence ID" value="NZ_MAGO01000013.1"/>
</dbReference>
<protein>
    <submittedName>
        <fullName evidence="1">Spore photoproduct lyase</fullName>
    </submittedName>
</protein>
<dbReference type="GO" id="GO:0009116">
    <property type="term" value="P:nucleoside metabolic process"/>
    <property type="evidence" value="ECO:0007669"/>
    <property type="project" value="InterPro"/>
</dbReference>
<organism evidence="1 2">
    <name type="scientific">Dissulfuribacter thermophilus</name>
    <dbReference type="NCBI Taxonomy" id="1156395"/>
    <lineage>
        <taxon>Bacteria</taxon>
        <taxon>Pseudomonadati</taxon>
        <taxon>Thermodesulfobacteriota</taxon>
        <taxon>Dissulfuribacteria</taxon>
        <taxon>Dissulfuribacterales</taxon>
        <taxon>Dissulfuribacteraceae</taxon>
        <taxon>Dissulfuribacter</taxon>
    </lineage>
</organism>
<dbReference type="AlphaFoldDB" id="A0A1B9F334"/>
<dbReference type="PANTHER" id="PTHR37822:SF2">
    <property type="entry name" value="SPORE PHOTOPRODUCT LYASE"/>
    <property type="match status" value="1"/>
</dbReference>
<dbReference type="InterPro" id="IPR035994">
    <property type="entry name" value="Nucleoside_phosphorylase_sf"/>
</dbReference>
<dbReference type="PANTHER" id="PTHR37822">
    <property type="entry name" value="SPORE PHOTOPRODUCT LYASE-RELATED"/>
    <property type="match status" value="1"/>
</dbReference>
<evidence type="ECO:0000313" key="1">
    <source>
        <dbReference type="EMBL" id="OCC14347.1"/>
    </source>
</evidence>
<evidence type="ECO:0000313" key="2">
    <source>
        <dbReference type="Proteomes" id="UP000093080"/>
    </source>
</evidence>
<keyword evidence="2" id="KW-1185">Reference proteome</keyword>
<dbReference type="OrthoDB" id="3852236at2"/>
<gene>
    <name evidence="1" type="ORF">DBT_2220</name>
</gene>